<organism evidence="1 2">
    <name type="scientific">Colocasia esculenta</name>
    <name type="common">Wild taro</name>
    <name type="synonym">Arum esculentum</name>
    <dbReference type="NCBI Taxonomy" id="4460"/>
    <lineage>
        <taxon>Eukaryota</taxon>
        <taxon>Viridiplantae</taxon>
        <taxon>Streptophyta</taxon>
        <taxon>Embryophyta</taxon>
        <taxon>Tracheophyta</taxon>
        <taxon>Spermatophyta</taxon>
        <taxon>Magnoliopsida</taxon>
        <taxon>Liliopsida</taxon>
        <taxon>Araceae</taxon>
        <taxon>Aroideae</taxon>
        <taxon>Colocasieae</taxon>
        <taxon>Colocasia</taxon>
    </lineage>
</organism>
<comment type="caution">
    <text evidence="1">The sequence shown here is derived from an EMBL/GenBank/DDBJ whole genome shotgun (WGS) entry which is preliminary data.</text>
</comment>
<dbReference type="EMBL" id="NMUH01003124">
    <property type="protein sequence ID" value="MQM03939.1"/>
    <property type="molecule type" value="Genomic_DNA"/>
</dbReference>
<feature type="non-terminal residue" evidence="1">
    <location>
        <position position="1"/>
    </location>
</feature>
<keyword evidence="2" id="KW-1185">Reference proteome</keyword>
<gene>
    <name evidence="1" type="ORF">Taro_036727</name>
</gene>
<sequence>MHRVLNHSRFLKNPSRQNSHTFCLAGGGAVEGFSGDFGWRTRFSTRFCCKKLAWSVRIAREASYRAFFAKFLFCLVVFRLLRPCRVCGRCTDGPSRGSGKGVVHACGRWACLGYKPTVPVSVVVAPPVLFSPSARHLRAC</sequence>
<proteinExistence type="predicted"/>
<dbReference type="AlphaFoldDB" id="A0A843W3U8"/>
<evidence type="ECO:0000313" key="2">
    <source>
        <dbReference type="Proteomes" id="UP000652761"/>
    </source>
</evidence>
<evidence type="ECO:0000313" key="1">
    <source>
        <dbReference type="EMBL" id="MQM03939.1"/>
    </source>
</evidence>
<accession>A0A843W3U8</accession>
<name>A0A843W3U8_COLES</name>
<reference evidence="1" key="1">
    <citation type="submission" date="2017-07" db="EMBL/GenBank/DDBJ databases">
        <title>Taro Niue Genome Assembly and Annotation.</title>
        <authorList>
            <person name="Atibalentja N."/>
            <person name="Keating K."/>
            <person name="Fields C.J."/>
        </authorList>
    </citation>
    <scope>NUCLEOTIDE SEQUENCE</scope>
    <source>
        <strain evidence="1">Niue_2</strain>
        <tissue evidence="1">Leaf</tissue>
    </source>
</reference>
<protein>
    <submittedName>
        <fullName evidence="1">Uncharacterized protein</fullName>
    </submittedName>
</protein>
<dbReference type="Proteomes" id="UP000652761">
    <property type="component" value="Unassembled WGS sequence"/>
</dbReference>